<reference evidence="1 2" key="1">
    <citation type="submission" date="2020-10" db="EMBL/GenBank/DDBJ databases">
        <title>The Coptis chinensis genome and diversification of protoberbering-type alkaloids.</title>
        <authorList>
            <person name="Wang B."/>
            <person name="Shu S."/>
            <person name="Song C."/>
            <person name="Liu Y."/>
        </authorList>
    </citation>
    <scope>NUCLEOTIDE SEQUENCE [LARGE SCALE GENOMIC DNA]</scope>
    <source>
        <strain evidence="1">HL-2020</strain>
        <tissue evidence="1">Leaf</tissue>
    </source>
</reference>
<dbReference type="AlphaFoldDB" id="A0A835IJK1"/>
<sequence length="163" mass="17679">MLALASGRAKHTWSLEVRVATEAALSAGPRPRKSRKTPFFSTKEKCVNYQRRLRFDVVVPSHPLGWAPRSQINPQLRLEFFTHTFGGAIETGCTEGSSTNHALDINLQPSNENGKNLCLEKSVPAECSVTLETPLSGSTVPVVYEGSTSSCWKFGNAVANGTS</sequence>
<dbReference type="Proteomes" id="UP000631114">
    <property type="component" value="Unassembled WGS sequence"/>
</dbReference>
<protein>
    <submittedName>
        <fullName evidence="1">Uncharacterized protein</fullName>
    </submittedName>
</protein>
<keyword evidence="2" id="KW-1185">Reference proteome</keyword>
<accession>A0A835IJK1</accession>
<evidence type="ECO:0000313" key="2">
    <source>
        <dbReference type="Proteomes" id="UP000631114"/>
    </source>
</evidence>
<evidence type="ECO:0000313" key="1">
    <source>
        <dbReference type="EMBL" id="KAF9617748.1"/>
    </source>
</evidence>
<dbReference type="EMBL" id="JADFTS010000003">
    <property type="protein sequence ID" value="KAF9617748.1"/>
    <property type="molecule type" value="Genomic_DNA"/>
</dbReference>
<gene>
    <name evidence="1" type="ORF">IFM89_038510</name>
</gene>
<comment type="caution">
    <text evidence="1">The sequence shown here is derived from an EMBL/GenBank/DDBJ whole genome shotgun (WGS) entry which is preliminary data.</text>
</comment>
<organism evidence="1 2">
    <name type="scientific">Coptis chinensis</name>
    <dbReference type="NCBI Taxonomy" id="261450"/>
    <lineage>
        <taxon>Eukaryota</taxon>
        <taxon>Viridiplantae</taxon>
        <taxon>Streptophyta</taxon>
        <taxon>Embryophyta</taxon>
        <taxon>Tracheophyta</taxon>
        <taxon>Spermatophyta</taxon>
        <taxon>Magnoliopsida</taxon>
        <taxon>Ranunculales</taxon>
        <taxon>Ranunculaceae</taxon>
        <taxon>Coptidoideae</taxon>
        <taxon>Coptis</taxon>
    </lineage>
</organism>
<name>A0A835IJK1_9MAGN</name>
<proteinExistence type="predicted"/>